<sequence length="440" mass="48968">MSDSPFPGNTYNGRPGVRLSRQMLNDLQGFSQAHDAQRPVATGPSQTSDPQPYPTNWHTPAHPAPHRSPAPRPTSIHLPQNPHNPYAPRAAYGAGLMNWTPQSSPGTDDGSAFCPGSPPRDYFEWRPDYRCLKAVTDWLHSNDETDPPAEPSAELTTAMDPDSAPTNSRVSPEAQPRHIPVEIIGNICQFLSPVQLSTAATVNWSWYYASLNVLKKNLSAQIDQLQVTLHQQHNVTSLYCNLYQHQHVRQSPTYMAEAIRIFSAGEHLASSPDPSSLGDDDAFPTSTRLFAPDNTADMPARVILRTPNYEFELPYADSAPVDGFLRFMPPLYPHPHFPYHAHHEPAGSAYPGDASRKQVIRGPTTSDVNRTITRYLYQLHESSLHDTPAAGRLHNLQIQTCLGYLGYILSVFLPDILRQRLRKLGEITESINPKWLAGCH</sequence>
<dbReference type="EMBL" id="JANBPT010000020">
    <property type="protein sequence ID" value="KAJ1929921.1"/>
    <property type="molecule type" value="Genomic_DNA"/>
</dbReference>
<comment type="caution">
    <text evidence="2">The sequence shown here is derived from an EMBL/GenBank/DDBJ whole genome shotgun (WGS) entry which is preliminary data.</text>
</comment>
<name>A0A9W8AE84_9FUNG</name>
<feature type="compositionally biased region" description="Polar residues" evidence="1">
    <location>
        <begin position="43"/>
        <end position="57"/>
    </location>
</feature>
<dbReference type="Proteomes" id="UP001150569">
    <property type="component" value="Unassembled WGS sequence"/>
</dbReference>
<dbReference type="AlphaFoldDB" id="A0A9W8AE84"/>
<feature type="compositionally biased region" description="Pro residues" evidence="1">
    <location>
        <begin position="62"/>
        <end position="72"/>
    </location>
</feature>
<evidence type="ECO:0008006" key="4">
    <source>
        <dbReference type="Google" id="ProtNLM"/>
    </source>
</evidence>
<feature type="compositionally biased region" description="Polar residues" evidence="1">
    <location>
        <begin position="22"/>
        <end position="31"/>
    </location>
</feature>
<accession>A0A9W8AE84</accession>
<dbReference type="CDD" id="cd09917">
    <property type="entry name" value="F-box_SF"/>
    <property type="match status" value="1"/>
</dbReference>
<evidence type="ECO:0000313" key="2">
    <source>
        <dbReference type="EMBL" id="KAJ1929921.1"/>
    </source>
</evidence>
<organism evidence="2 3">
    <name type="scientific">Tieghemiomyces parasiticus</name>
    <dbReference type="NCBI Taxonomy" id="78921"/>
    <lineage>
        <taxon>Eukaryota</taxon>
        <taxon>Fungi</taxon>
        <taxon>Fungi incertae sedis</taxon>
        <taxon>Zoopagomycota</taxon>
        <taxon>Kickxellomycotina</taxon>
        <taxon>Dimargaritomycetes</taxon>
        <taxon>Dimargaritales</taxon>
        <taxon>Dimargaritaceae</taxon>
        <taxon>Tieghemiomyces</taxon>
    </lineage>
</organism>
<protein>
    <recommendedName>
        <fullName evidence="4">F-box domain-containing protein</fullName>
    </recommendedName>
</protein>
<evidence type="ECO:0000256" key="1">
    <source>
        <dbReference type="SAM" id="MobiDB-lite"/>
    </source>
</evidence>
<feature type="region of interest" description="Disordered" evidence="1">
    <location>
        <begin position="142"/>
        <end position="175"/>
    </location>
</feature>
<evidence type="ECO:0000313" key="3">
    <source>
        <dbReference type="Proteomes" id="UP001150569"/>
    </source>
</evidence>
<feature type="region of interest" description="Disordered" evidence="1">
    <location>
        <begin position="1"/>
        <end position="89"/>
    </location>
</feature>
<keyword evidence="3" id="KW-1185">Reference proteome</keyword>
<dbReference type="InterPro" id="IPR036047">
    <property type="entry name" value="F-box-like_dom_sf"/>
</dbReference>
<gene>
    <name evidence="2" type="ORF">IWQ60_000725</name>
</gene>
<feature type="compositionally biased region" description="Polar residues" evidence="1">
    <location>
        <begin position="1"/>
        <end position="12"/>
    </location>
</feature>
<dbReference type="SUPFAM" id="SSF81383">
    <property type="entry name" value="F-box domain"/>
    <property type="match status" value="1"/>
</dbReference>
<reference evidence="2" key="1">
    <citation type="submission" date="2022-07" db="EMBL/GenBank/DDBJ databases">
        <title>Phylogenomic reconstructions and comparative analyses of Kickxellomycotina fungi.</title>
        <authorList>
            <person name="Reynolds N.K."/>
            <person name="Stajich J.E."/>
            <person name="Barry K."/>
            <person name="Grigoriev I.V."/>
            <person name="Crous P."/>
            <person name="Smith M.E."/>
        </authorList>
    </citation>
    <scope>NUCLEOTIDE SEQUENCE</scope>
    <source>
        <strain evidence="2">RSA 861</strain>
    </source>
</reference>
<dbReference type="OrthoDB" id="10665558at2759"/>
<proteinExistence type="predicted"/>